<reference evidence="2" key="1">
    <citation type="submission" date="2023-08" db="EMBL/GenBank/DDBJ databases">
        <title>A de novo genome assembly of Solanum verrucosum Schlechtendal, a Mexican diploid species geographically isolated from the other diploid A-genome species in potato relatives.</title>
        <authorList>
            <person name="Hosaka K."/>
        </authorList>
    </citation>
    <scope>NUCLEOTIDE SEQUENCE</scope>
    <source>
        <tissue evidence="2">Young leaves</tissue>
    </source>
</reference>
<feature type="region of interest" description="Disordered" evidence="1">
    <location>
        <begin position="120"/>
        <end position="160"/>
    </location>
</feature>
<keyword evidence="3" id="KW-1185">Reference proteome</keyword>
<dbReference type="Proteomes" id="UP001234989">
    <property type="component" value="Chromosome 9"/>
</dbReference>
<dbReference type="EMBL" id="CP133620">
    <property type="protein sequence ID" value="WMV45191.1"/>
    <property type="molecule type" value="Genomic_DNA"/>
</dbReference>
<dbReference type="GO" id="GO:0007346">
    <property type="term" value="P:regulation of mitotic cell cycle"/>
    <property type="evidence" value="ECO:0007669"/>
    <property type="project" value="InterPro"/>
</dbReference>
<protein>
    <submittedName>
        <fullName evidence="2">Uncharacterized protein</fullName>
    </submittedName>
</protein>
<organism evidence="2 3">
    <name type="scientific">Solanum verrucosum</name>
    <dbReference type="NCBI Taxonomy" id="315347"/>
    <lineage>
        <taxon>Eukaryota</taxon>
        <taxon>Viridiplantae</taxon>
        <taxon>Streptophyta</taxon>
        <taxon>Embryophyta</taxon>
        <taxon>Tracheophyta</taxon>
        <taxon>Spermatophyta</taxon>
        <taxon>Magnoliopsida</taxon>
        <taxon>eudicotyledons</taxon>
        <taxon>Gunneridae</taxon>
        <taxon>Pentapetalae</taxon>
        <taxon>asterids</taxon>
        <taxon>lamiids</taxon>
        <taxon>Solanales</taxon>
        <taxon>Solanaceae</taxon>
        <taxon>Solanoideae</taxon>
        <taxon>Solaneae</taxon>
        <taxon>Solanum</taxon>
    </lineage>
</organism>
<evidence type="ECO:0000256" key="1">
    <source>
        <dbReference type="SAM" id="MobiDB-lite"/>
    </source>
</evidence>
<accession>A0AAF0UGR5</accession>
<gene>
    <name evidence="2" type="ORF">MTR67_038576</name>
</gene>
<proteinExistence type="predicted"/>
<name>A0AAF0UGR5_SOLVR</name>
<dbReference type="InterPro" id="IPR039326">
    <property type="entry name" value="Patronus"/>
</dbReference>
<dbReference type="PANTHER" id="PTHR35125:SF2">
    <property type="entry name" value="PROTEIN PATRONUS 2-LIKE"/>
    <property type="match status" value="1"/>
</dbReference>
<sequence>MDEATLYKHWGQASPWLGGINPLDQEMPIDGDDGFFPTSGNDLASKKNYTSVISTGKDLNATKNKFTAETKDNFAKVHDKGGRKALTDLTNSRKPLAKQGCKKGLDKKLSAAAATNIPMGGVLEGRRPRDRGYGVGRVGPRGTTHRELRVGSPQGGGVLGERHLEDGVLGEWHLEGEGGGCGVLGSRLPWGWGIGCGVLRARCPGDGGRGCGAGDLGVRNLETGGGGGGLGRSTFELVVEGPLPVSIPEDAQGRGLQAWRPPIPEALKAS</sequence>
<dbReference type="AlphaFoldDB" id="A0AAF0UGR5"/>
<evidence type="ECO:0000313" key="2">
    <source>
        <dbReference type="EMBL" id="WMV45191.1"/>
    </source>
</evidence>
<dbReference type="PANTHER" id="PTHR35125">
    <property type="entry name" value="NEURON NAVIGATOR 1-LIKE-RELATED"/>
    <property type="match status" value="1"/>
</dbReference>
<evidence type="ECO:0000313" key="3">
    <source>
        <dbReference type="Proteomes" id="UP001234989"/>
    </source>
</evidence>